<gene>
    <name evidence="1" type="ORF">SG35_030795</name>
</gene>
<evidence type="ECO:0000313" key="1">
    <source>
        <dbReference type="EMBL" id="WDE02149.1"/>
    </source>
</evidence>
<dbReference type="EMBL" id="CP059736">
    <property type="protein sequence ID" value="WDE02149.1"/>
    <property type="molecule type" value="Genomic_DNA"/>
</dbReference>
<reference evidence="1 2" key="1">
    <citation type="journal article" date="2015" name="Genome Announc.">
        <title>Draft Genome Sequences of Marine Isolates of Thalassomonas viridans and Thalassomonas actiniarum.</title>
        <authorList>
            <person name="Olonade I."/>
            <person name="van Zyl L.J."/>
            <person name="Trindade M."/>
        </authorList>
    </citation>
    <scope>NUCLEOTIDE SEQUENCE [LARGE SCALE GENOMIC DNA]</scope>
    <source>
        <strain evidence="1 2">A5K-106</strain>
    </source>
</reference>
<dbReference type="Proteomes" id="UP000032568">
    <property type="component" value="Chromosome pTact"/>
</dbReference>
<accession>A0AAE9YXD2</accession>
<proteinExistence type="predicted"/>
<keyword evidence="2" id="KW-1185">Reference proteome</keyword>
<name>A0AAE9YXD2_9GAMM</name>
<sequence>MSAEFIKCLEEIEKQYKNFVIDHVNKLPMYPGKGTLERLSKTNDLYGKCEDFKRELLQTQKNPKSPKSRSWQLLKADYLVIQKAVNKCGSYVTYRKLRDSFKALKAFNMLDDQRQIYKVKTSKLEKTKDRERDVKAYDLQAASSKPFSEGVYRRSQKQHDFHGQGLNAFGERTQSYFDQVYAYNVGANASAMDEVFRYHTANKKRRKKRADNSSVRGVIDRLLNHKLATLKKIVDGFQPKNDENRFFKIDSNQLDANYPCLIILFDNIPGSGKDIPEGYPEFATHWILAHINLRLQAEEAWPIITRRQSFGFLTPTITDVHSGVRLSLGITPNQKFIDCVIQGIVDADLALGSLTFNDDNPACPNQARFLDLSEKEIEIHPGLYKHVVLDKFRGGLACACGHKILRAKIEEKASSKGQVLSIEDINSCFGVKANKDEFMLAYNTYATGNLENDDVGQHDSPLDGDFNQLDVDQEAKDLFELLINIFTTALKKYAPEKKRTYPDYKNLSQALKRMADDMVVQTVQENPFFDVEDTSDDEDGQQNFYSPSGMSSLFGPMVALKEAMDSLDLNEEQLPIPYSCLKYSYFEASMSWNRTLDSEYFNRADLLFEHLENMMYKAALQKETNRDDTYEYVNEHYGPTITSLIDELKKTNTVVAPEDDEDKEFLIGALPNDLQPFVEWCRKPLILHIDNNPCVNTTDAPIMTKASKLTDSQYSELKMIILDITSSTSDQVKAFVDDFHQQEAIPLLVTAASSVKHGELGLDGWQLGENKVYLSKALKQDQNSLDLYSKVKSKLKKITRSTESGYSRLNRRLLREAVNETLLASSN</sequence>
<reference evidence="1 2" key="2">
    <citation type="journal article" date="2022" name="Mar. Drugs">
        <title>Bioassay-Guided Fractionation Leads to the Detection of Cholic Acid Generated by the Rare Thalassomonas sp.</title>
        <authorList>
            <person name="Pheiffer F."/>
            <person name="Schneider Y.K."/>
            <person name="Hansen E.H."/>
            <person name="Andersen J.H."/>
            <person name="Isaksson J."/>
            <person name="Busche T."/>
            <person name="R C."/>
            <person name="Kalinowski J."/>
            <person name="Zyl L.V."/>
            <person name="Trindade M."/>
        </authorList>
    </citation>
    <scope>NUCLEOTIDE SEQUENCE [LARGE SCALE GENOMIC DNA]</scope>
    <source>
        <strain evidence="1 2">A5K-106</strain>
    </source>
</reference>
<organism evidence="1 2">
    <name type="scientific">Thalassomonas actiniarum</name>
    <dbReference type="NCBI Taxonomy" id="485447"/>
    <lineage>
        <taxon>Bacteria</taxon>
        <taxon>Pseudomonadati</taxon>
        <taxon>Pseudomonadota</taxon>
        <taxon>Gammaproteobacteria</taxon>
        <taxon>Alteromonadales</taxon>
        <taxon>Colwelliaceae</taxon>
        <taxon>Thalassomonas</taxon>
    </lineage>
</organism>
<protein>
    <submittedName>
        <fullName evidence="1">Uncharacterized protein</fullName>
    </submittedName>
</protein>
<dbReference type="AlphaFoldDB" id="A0AAE9YXD2"/>
<evidence type="ECO:0000313" key="2">
    <source>
        <dbReference type="Proteomes" id="UP000032568"/>
    </source>
</evidence>
<dbReference type="KEGG" id="tact:SG35_030795"/>
<dbReference type="RefSeq" id="WP_044831008.1">
    <property type="nucleotide sequence ID" value="NZ_CP059736.1"/>
</dbReference>